<dbReference type="RefSeq" id="WP_157914296.1">
    <property type="nucleotide sequence ID" value="NZ_AP014809.1"/>
</dbReference>
<feature type="chain" id="PRO_5007819668" evidence="1">
    <location>
        <begin position="21"/>
        <end position="599"/>
    </location>
</feature>
<sequence>MKSFLAPLLALLALAAPALAQTRALPPGEIRSNGDITFGNALKLGKRQGNKTVITPDTLQILGEGSTGDSSSFSVKADGVGDARLLAQWMGDLKNGQQLQGILRSQVGQVSIPTTVNRFTVSGCTVEGDSGRGSAYVRGASTGPMAVQDARGAWWQLAKVGVLDAGAYCLDLTGAADVSAALQSASNQAVVWGAKLFIPPGTLRLANTVTVDISARGDDQIGRFDISGAGRGLSMLKWVGGADVCALNLIGASAFAGHANATVADLMISGTSNIGRGICTSKLADLTFRDVFMQSLKYAYFLRDTLSTRWFGGTATFNTYGLYADRTTNSGPNALSFFGHRFGLNAEYAVKLVGGSSLNYTGGSIEGNGVGGSSNERGGVILENPGGEGGVAATFTGVYFEANQGRADLFMSMGQYPVTLNVFGSHFNRVDDFFATNAIRVESPAGSASAVVNVPGTAFRGYNNYQPSSSRPYISFTAGSLVTLNDAGALYQANQEYPTIPTNRVLGRVRFNPTTVASGNIPLISSSGVASVSKSSAGTYNITLAEITASPRKTAVVFADNPVMPVQFGQNTNQLQVRLFDTPSSLKDPTDVSIVIYDN</sequence>
<dbReference type="InterPro" id="IPR012334">
    <property type="entry name" value="Pectin_lyas_fold"/>
</dbReference>
<accession>A0A160PL34</accession>
<keyword evidence="1" id="KW-0732">Signal</keyword>
<feature type="signal peptide" evidence="1">
    <location>
        <begin position="1"/>
        <end position="20"/>
    </location>
</feature>
<organism evidence="2 3">
    <name type="scientific">Methylorubrum populi</name>
    <dbReference type="NCBI Taxonomy" id="223967"/>
    <lineage>
        <taxon>Bacteria</taxon>
        <taxon>Pseudomonadati</taxon>
        <taxon>Pseudomonadota</taxon>
        <taxon>Alphaproteobacteria</taxon>
        <taxon>Hyphomicrobiales</taxon>
        <taxon>Methylobacteriaceae</taxon>
        <taxon>Methylorubrum</taxon>
    </lineage>
</organism>
<proteinExistence type="predicted"/>
<dbReference type="SUPFAM" id="SSF51126">
    <property type="entry name" value="Pectin lyase-like"/>
    <property type="match status" value="1"/>
</dbReference>
<reference evidence="2 3" key="1">
    <citation type="journal article" date="2016" name="Genome Announc.">
        <title>Complete Genome Sequence of Methylobacterium populi P-1M, Isolated from Pink-Pigmented Household Biofilm.</title>
        <authorList>
            <person name="Morohoshi T."/>
            <person name="Ikeda T."/>
        </authorList>
    </citation>
    <scope>NUCLEOTIDE SEQUENCE [LARGE SCALE GENOMIC DNA]</scope>
    <source>
        <strain evidence="2 3">P-1M</strain>
    </source>
</reference>
<evidence type="ECO:0000313" key="2">
    <source>
        <dbReference type="EMBL" id="BAU93805.1"/>
    </source>
</evidence>
<dbReference type="AlphaFoldDB" id="A0A160PL34"/>
<protein>
    <submittedName>
        <fullName evidence="2">Bifunctional tail</fullName>
    </submittedName>
</protein>
<dbReference type="Gene3D" id="2.160.20.10">
    <property type="entry name" value="Single-stranded right-handed beta-helix, Pectin lyase-like"/>
    <property type="match status" value="1"/>
</dbReference>
<name>A0A160PL34_9HYPH</name>
<dbReference type="InterPro" id="IPR011050">
    <property type="entry name" value="Pectin_lyase_fold/virulence"/>
</dbReference>
<dbReference type="Proteomes" id="UP000218288">
    <property type="component" value="Chromosome"/>
</dbReference>
<evidence type="ECO:0000313" key="3">
    <source>
        <dbReference type="Proteomes" id="UP000218288"/>
    </source>
</evidence>
<dbReference type="OrthoDB" id="8002252at2"/>
<evidence type="ECO:0000256" key="1">
    <source>
        <dbReference type="SAM" id="SignalP"/>
    </source>
</evidence>
<dbReference type="EMBL" id="AP014809">
    <property type="protein sequence ID" value="BAU93805.1"/>
    <property type="molecule type" value="Genomic_DNA"/>
</dbReference>
<gene>
    <name evidence="2" type="ORF">MPPM_5200</name>
</gene>